<comment type="caution">
    <text evidence="4">The sequence shown here is derived from an EMBL/GenBank/DDBJ whole genome shotgun (WGS) entry which is preliminary data.</text>
</comment>
<evidence type="ECO:0000259" key="3">
    <source>
        <dbReference type="Pfam" id="PF01156"/>
    </source>
</evidence>
<dbReference type="Gene3D" id="3.90.245.10">
    <property type="entry name" value="Ribonucleoside hydrolase-like"/>
    <property type="match status" value="1"/>
</dbReference>
<dbReference type="InterPro" id="IPR001910">
    <property type="entry name" value="Inosine/uridine_hydrolase_dom"/>
</dbReference>
<reference evidence="4 5" key="1">
    <citation type="submission" date="2019-02" db="EMBL/GenBank/DDBJ databases">
        <title>Kribbella capetownensis sp. nov. and Kribbella speibonae sp. nov., isolated from soil.</title>
        <authorList>
            <person name="Curtis S.M."/>
            <person name="Norton I."/>
            <person name="Everest G.J."/>
            <person name="Meyers P.R."/>
        </authorList>
    </citation>
    <scope>NUCLEOTIDE SEQUENCE [LARGE SCALE GENOMIC DNA]</scope>
    <source>
        <strain evidence="4 5">NRRL B-24813</strain>
    </source>
</reference>
<dbReference type="InterPro" id="IPR023186">
    <property type="entry name" value="IUNH"/>
</dbReference>
<dbReference type="OrthoDB" id="9797882at2"/>
<dbReference type="PANTHER" id="PTHR12304">
    <property type="entry name" value="INOSINE-URIDINE PREFERRING NUCLEOSIDE HYDROLASE"/>
    <property type="match status" value="1"/>
</dbReference>
<keyword evidence="1 4" id="KW-0378">Hydrolase</keyword>
<dbReference type="GO" id="GO:0006152">
    <property type="term" value="P:purine nucleoside catabolic process"/>
    <property type="evidence" value="ECO:0007669"/>
    <property type="project" value="TreeGrafter"/>
</dbReference>
<dbReference type="EMBL" id="SJKB01000006">
    <property type="protein sequence ID" value="TCC60487.1"/>
    <property type="molecule type" value="Genomic_DNA"/>
</dbReference>
<evidence type="ECO:0000313" key="4">
    <source>
        <dbReference type="EMBL" id="TCC60487.1"/>
    </source>
</evidence>
<sequence length="300" mass="31013">MQTASSLTFDTDLGSDVDDVLALATILGSPELDLSAITTVYGDTLVRARMAARVATVAGRSIDPIVPGRTETRSGRPVWWAGHEGALLPDLDRETVATDSDPIGVLAASPTVVAVGPLTNVAEAVERPGHQIEQLCVMGGDFLSADPEHNIKCDVDAAAVVFGSGVPATVIGIDQTSRLRLGGAVVAELEAAGSLGQLLGAEMRQFWSFSASDSNVPHDPAAVLMLTDPDLFTFATGRIEVDGDGITPFTPGDGPHRIVADLDAEAVAQRIVDRILVACAGSPTQVINGGGRSSGRDLLA</sequence>
<dbReference type="RefSeq" id="WP_131359240.1">
    <property type="nucleotide sequence ID" value="NZ_SJKB01000006.1"/>
</dbReference>
<dbReference type="AlphaFoldDB" id="A0A4R0KL45"/>
<protein>
    <submittedName>
        <fullName evidence="4">Nucleoside hydrolase</fullName>
    </submittedName>
</protein>
<evidence type="ECO:0000256" key="1">
    <source>
        <dbReference type="ARBA" id="ARBA00022801"/>
    </source>
</evidence>
<evidence type="ECO:0000256" key="2">
    <source>
        <dbReference type="ARBA" id="ARBA00023295"/>
    </source>
</evidence>
<organism evidence="4 5">
    <name type="scientific">Kribbella pittospori</name>
    <dbReference type="NCBI Taxonomy" id="722689"/>
    <lineage>
        <taxon>Bacteria</taxon>
        <taxon>Bacillati</taxon>
        <taxon>Actinomycetota</taxon>
        <taxon>Actinomycetes</taxon>
        <taxon>Propionibacteriales</taxon>
        <taxon>Kribbellaceae</taxon>
        <taxon>Kribbella</taxon>
    </lineage>
</organism>
<dbReference type="InterPro" id="IPR036452">
    <property type="entry name" value="Ribo_hydro-like"/>
</dbReference>
<dbReference type="PANTHER" id="PTHR12304:SF4">
    <property type="entry name" value="URIDINE NUCLEOSIDASE"/>
    <property type="match status" value="1"/>
</dbReference>
<accession>A0A4R0KL45</accession>
<proteinExistence type="predicted"/>
<gene>
    <name evidence="4" type="ORF">E0H73_21385</name>
</gene>
<dbReference type="Proteomes" id="UP000291144">
    <property type="component" value="Unassembled WGS sequence"/>
</dbReference>
<dbReference type="GO" id="GO:0005829">
    <property type="term" value="C:cytosol"/>
    <property type="evidence" value="ECO:0007669"/>
    <property type="project" value="TreeGrafter"/>
</dbReference>
<dbReference type="SUPFAM" id="SSF53590">
    <property type="entry name" value="Nucleoside hydrolase"/>
    <property type="match status" value="1"/>
</dbReference>
<feature type="domain" description="Inosine/uridine-preferring nucleoside hydrolase" evidence="3">
    <location>
        <begin position="8"/>
        <end position="245"/>
    </location>
</feature>
<dbReference type="GO" id="GO:0008477">
    <property type="term" value="F:purine nucleosidase activity"/>
    <property type="evidence" value="ECO:0007669"/>
    <property type="project" value="TreeGrafter"/>
</dbReference>
<name>A0A4R0KL45_9ACTN</name>
<dbReference type="Pfam" id="PF01156">
    <property type="entry name" value="IU_nuc_hydro"/>
    <property type="match status" value="1"/>
</dbReference>
<keyword evidence="2" id="KW-0326">Glycosidase</keyword>
<evidence type="ECO:0000313" key="5">
    <source>
        <dbReference type="Proteomes" id="UP000291144"/>
    </source>
</evidence>
<keyword evidence="5" id="KW-1185">Reference proteome</keyword>